<feature type="region of interest" description="Disordered" evidence="13">
    <location>
        <begin position="660"/>
        <end position="693"/>
    </location>
</feature>
<evidence type="ECO:0000259" key="15">
    <source>
        <dbReference type="PROSITE" id="PS51044"/>
    </source>
</evidence>
<dbReference type="Gene3D" id="3.30.40.10">
    <property type="entry name" value="Zinc/RING finger domain, C3HC4 (zinc finger)"/>
    <property type="match status" value="2"/>
</dbReference>
<keyword evidence="8" id="KW-0833">Ubl conjugation pathway</keyword>
<evidence type="ECO:0000259" key="14">
    <source>
        <dbReference type="PROSITE" id="PS50800"/>
    </source>
</evidence>
<evidence type="ECO:0000313" key="17">
    <source>
        <dbReference type="Proteomes" id="UP001472677"/>
    </source>
</evidence>
<keyword evidence="5" id="KW-0808">Transferase</keyword>
<keyword evidence="11" id="KW-0539">Nucleus</keyword>
<keyword evidence="7 12" id="KW-0863">Zinc-finger</keyword>
<organism evidence="16 17">
    <name type="scientific">Hibiscus sabdariffa</name>
    <name type="common">roselle</name>
    <dbReference type="NCBI Taxonomy" id="183260"/>
    <lineage>
        <taxon>Eukaryota</taxon>
        <taxon>Viridiplantae</taxon>
        <taxon>Streptophyta</taxon>
        <taxon>Embryophyta</taxon>
        <taxon>Tracheophyta</taxon>
        <taxon>Spermatophyta</taxon>
        <taxon>Magnoliopsida</taxon>
        <taxon>eudicotyledons</taxon>
        <taxon>Gunneridae</taxon>
        <taxon>Pentapetalae</taxon>
        <taxon>rosids</taxon>
        <taxon>malvids</taxon>
        <taxon>Malvales</taxon>
        <taxon>Malvaceae</taxon>
        <taxon>Malvoideae</taxon>
        <taxon>Hibiscus</taxon>
    </lineage>
</organism>
<evidence type="ECO:0000256" key="6">
    <source>
        <dbReference type="ARBA" id="ARBA00022723"/>
    </source>
</evidence>
<feature type="domain" description="SP-RING-type" evidence="15">
    <location>
        <begin position="473"/>
        <end position="556"/>
    </location>
</feature>
<reference evidence="16 17" key="1">
    <citation type="journal article" date="2024" name="G3 (Bethesda)">
        <title>Genome assembly of Hibiscus sabdariffa L. provides insights into metabolisms of medicinal natural products.</title>
        <authorList>
            <person name="Kim T."/>
        </authorList>
    </citation>
    <scope>NUCLEOTIDE SEQUENCE [LARGE SCALE GENOMIC DNA]</scope>
    <source>
        <strain evidence="16">TK-2024</strain>
        <tissue evidence="16">Old leaves</tissue>
    </source>
</reference>
<dbReference type="InterPro" id="IPR036249">
    <property type="entry name" value="Thioredoxin-like_sf"/>
</dbReference>
<gene>
    <name evidence="16" type="ORF">V6N12_025895</name>
</gene>
<sequence>MAWRSQLSRNLKELRVLFCQKSPSSAPARSFVENNYKDLKTLNPKLPILIRECSGIEPQLWARYDMGVERGIRLEGLSEPQILKALEDLAKAGRRPPLFEPYFPTSSIHHDLFLYSIHIRKTHCLLNMDLVATCKDKLAYFRIKELKDVLTQLGLSKQGKKQDLVERILGALSDEQVAKMWAKRTPVAKEDVAKLVDDIYRKMQVSGATELASKGQGVSDSSKVKIKGEADDPFQTDMKVRCPCGSSLETDNIIRCEDPRCQVWQHFGCVIIPEKPMEGNPAVPDFFYCEICRLSRADPFWLTIAHPLYPVKLAITNVPSDGTNPMQSVEKTFQITRADKDLLTKQEYDVQAWCMLLNDKVPFRMQWPQYANLQVNGVPVRAINRPGSQLLGANGRDDGPIITPCTKDGINKITLTGCDARVFCFGVRIVKRRSVQQILNMIPKENDGERLEDALSRVRRCVGGGAATDNGDSDSDLEVVADFFGVNLRCPMSGSRMKVPGRFKPCVHMGCFDLEVFVELNQRSRKWQCPICLKNYSLENVIIDPYFNRITSKMRNCGEDITEIEVKPDGSWRAKAKSENERRELGDLVQWHSPNGTLSESGCVEDKLKAETLKQIKVEGSSEGHTGLKLGIQKNRNGYWHVSKPDDANTSSASRLHERLEHHDQNLIPMSSSATGSGKDGEDTSVNQDAGGTYDFTSNGIELDSVPLNVDSGYEFANRNQSAPAGNADIIVLSDSDDENEILISPPNAYADNQNDVGGLIFPVAPPETSQPYSEDPSIGPAGNLGLFTANDEFDMPLWSLPPGNQDGSGFQLFSTDTDVSDTLVDLQRNSLNCPSTMNGYTLAPETTMGSATLVPGSSIDQTDTNVHDGLVDNTFFGGEDPSLQLFLPTCPSGASAQSDLRDEADVSNGIRTDDWISLRLGGGATGGHGDSTTTNGLNSRQQIPSKERAMDTGSLLLGMNDSRHGKSNRQRTDSPFSFPRQKRSVRPRLYLSIGSDTE</sequence>
<dbReference type="SUPFAM" id="SSF57903">
    <property type="entry name" value="FYVE/PHD zinc finger"/>
    <property type="match status" value="1"/>
</dbReference>
<dbReference type="PANTHER" id="PTHR10782:SF102">
    <property type="entry name" value="E3 SUMO-PROTEIN LIGASE SIZ1"/>
    <property type="match status" value="1"/>
</dbReference>
<evidence type="ECO:0000256" key="4">
    <source>
        <dbReference type="ARBA" id="ARBA00005383"/>
    </source>
</evidence>
<dbReference type="PROSITE" id="PS50800">
    <property type="entry name" value="SAP"/>
    <property type="match status" value="1"/>
</dbReference>
<dbReference type="Pfam" id="PF02037">
    <property type="entry name" value="SAP"/>
    <property type="match status" value="1"/>
</dbReference>
<keyword evidence="10" id="KW-0496">Mitochondrion</keyword>
<evidence type="ECO:0000313" key="16">
    <source>
        <dbReference type="EMBL" id="KAK8545041.1"/>
    </source>
</evidence>
<feature type="region of interest" description="Disordered" evidence="13">
    <location>
        <begin position="922"/>
        <end position="999"/>
    </location>
</feature>
<comment type="pathway">
    <text evidence="3">Protein modification; protein sumoylation.</text>
</comment>
<dbReference type="Gene3D" id="3.40.30.10">
    <property type="entry name" value="Glutaredoxin"/>
    <property type="match status" value="1"/>
</dbReference>
<dbReference type="EMBL" id="JBBPBM010000023">
    <property type="protein sequence ID" value="KAK8545041.1"/>
    <property type="molecule type" value="Genomic_DNA"/>
</dbReference>
<dbReference type="SUPFAM" id="SSF52833">
    <property type="entry name" value="Thioredoxin-like"/>
    <property type="match status" value="1"/>
</dbReference>
<evidence type="ECO:0000256" key="5">
    <source>
        <dbReference type="ARBA" id="ARBA00022679"/>
    </source>
</evidence>
<dbReference type="SMART" id="SM00916">
    <property type="entry name" value="L51_S25_CI-B8"/>
    <property type="match status" value="1"/>
</dbReference>
<dbReference type="InterPro" id="IPR011011">
    <property type="entry name" value="Znf_FYVE_PHD"/>
</dbReference>
<evidence type="ECO:0000256" key="8">
    <source>
        <dbReference type="ARBA" id="ARBA00022786"/>
    </source>
</evidence>
<dbReference type="PROSITE" id="PS01359">
    <property type="entry name" value="ZF_PHD_1"/>
    <property type="match status" value="1"/>
</dbReference>
<dbReference type="Pfam" id="PF02891">
    <property type="entry name" value="zf-MIZ"/>
    <property type="match status" value="1"/>
</dbReference>
<feature type="compositionally biased region" description="Polar residues" evidence="13">
    <location>
        <begin position="684"/>
        <end position="693"/>
    </location>
</feature>
<dbReference type="CDD" id="cd16792">
    <property type="entry name" value="SP-RING_Siz-like"/>
    <property type="match status" value="1"/>
</dbReference>
<evidence type="ECO:0000256" key="7">
    <source>
        <dbReference type="ARBA" id="ARBA00022771"/>
    </source>
</evidence>
<dbReference type="Proteomes" id="UP001472677">
    <property type="component" value="Unassembled WGS sequence"/>
</dbReference>
<dbReference type="InterPro" id="IPR013083">
    <property type="entry name" value="Znf_RING/FYVE/PHD"/>
</dbReference>
<protein>
    <recommendedName>
        <fullName evidence="18">E3 SUMO-protein ligase SIZ1</fullName>
    </recommendedName>
</protein>
<keyword evidence="9" id="KW-0862">Zinc</keyword>
<feature type="compositionally biased region" description="Polar residues" evidence="13">
    <location>
        <begin position="936"/>
        <end position="945"/>
    </location>
</feature>
<evidence type="ECO:0000256" key="11">
    <source>
        <dbReference type="ARBA" id="ARBA00023242"/>
    </source>
</evidence>
<dbReference type="InterPro" id="IPR019786">
    <property type="entry name" value="Zinc_finger_PHD-type_CS"/>
</dbReference>
<evidence type="ECO:0000256" key="10">
    <source>
        <dbReference type="ARBA" id="ARBA00023128"/>
    </source>
</evidence>
<comment type="similarity">
    <text evidence="4">Belongs to the PIAS family.</text>
</comment>
<keyword evidence="17" id="KW-1185">Reference proteome</keyword>
<dbReference type="InterPro" id="IPR031141">
    <property type="entry name" value="SIZ1/2_SP-RING"/>
</dbReference>
<accession>A0ABR2DRE8</accession>
<comment type="caution">
    <text evidence="16">The sequence shown here is derived from an EMBL/GenBank/DDBJ whole genome shotgun (WGS) entry which is preliminary data.</text>
</comment>
<dbReference type="SUPFAM" id="SSF68906">
    <property type="entry name" value="SAP domain"/>
    <property type="match status" value="1"/>
</dbReference>
<evidence type="ECO:0000256" key="1">
    <source>
        <dbReference type="ARBA" id="ARBA00004123"/>
    </source>
</evidence>
<dbReference type="SMART" id="SM00249">
    <property type="entry name" value="PHD"/>
    <property type="match status" value="1"/>
</dbReference>
<proteinExistence type="inferred from homology"/>
<name>A0ABR2DRE8_9ROSI</name>
<dbReference type="InterPro" id="IPR036361">
    <property type="entry name" value="SAP_dom_sf"/>
</dbReference>
<dbReference type="InterPro" id="IPR003034">
    <property type="entry name" value="SAP_dom"/>
</dbReference>
<evidence type="ECO:0000256" key="9">
    <source>
        <dbReference type="ARBA" id="ARBA00022833"/>
    </source>
</evidence>
<dbReference type="InterPro" id="IPR007741">
    <property type="entry name" value="Ribosomal_mL43/mS25/NADH_DH"/>
</dbReference>
<dbReference type="Pfam" id="PF05047">
    <property type="entry name" value="L51_S25_CI-B8"/>
    <property type="match status" value="1"/>
</dbReference>
<dbReference type="PANTHER" id="PTHR10782">
    <property type="entry name" value="ZINC FINGER MIZ DOMAIN-CONTAINING PROTEIN"/>
    <property type="match status" value="1"/>
</dbReference>
<dbReference type="SMART" id="SM00513">
    <property type="entry name" value="SAP"/>
    <property type="match status" value="1"/>
</dbReference>
<dbReference type="PROSITE" id="PS51044">
    <property type="entry name" value="ZF_SP_RING"/>
    <property type="match status" value="1"/>
</dbReference>
<evidence type="ECO:0008006" key="18">
    <source>
        <dbReference type="Google" id="ProtNLM"/>
    </source>
</evidence>
<dbReference type="InterPro" id="IPR001965">
    <property type="entry name" value="Znf_PHD"/>
</dbReference>
<keyword evidence="6" id="KW-0479">Metal-binding</keyword>
<evidence type="ECO:0000256" key="3">
    <source>
        <dbReference type="ARBA" id="ARBA00004718"/>
    </source>
</evidence>
<evidence type="ECO:0000256" key="13">
    <source>
        <dbReference type="SAM" id="MobiDB-lite"/>
    </source>
</evidence>
<evidence type="ECO:0000256" key="12">
    <source>
        <dbReference type="PROSITE-ProRule" id="PRU00452"/>
    </source>
</evidence>
<comment type="subcellular location">
    <subcellularLocation>
        <location evidence="2">Mitochondrion</location>
    </subcellularLocation>
    <subcellularLocation>
        <location evidence="1">Nucleus</location>
    </subcellularLocation>
</comment>
<dbReference type="InterPro" id="IPR004181">
    <property type="entry name" value="Znf_MIZ"/>
</dbReference>
<evidence type="ECO:0000256" key="2">
    <source>
        <dbReference type="ARBA" id="ARBA00004173"/>
    </source>
</evidence>
<feature type="domain" description="SAP" evidence="14">
    <location>
        <begin position="138"/>
        <end position="172"/>
    </location>
</feature>
<dbReference type="CDD" id="cd15570">
    <property type="entry name" value="PHD_Bye1p_SIZ1_like"/>
    <property type="match status" value="1"/>
</dbReference>
<dbReference type="Gene3D" id="1.10.720.30">
    <property type="entry name" value="SAP domain"/>
    <property type="match status" value="1"/>
</dbReference>